<gene>
    <name evidence="5" type="ORF">MICAB_5210001</name>
</gene>
<dbReference type="GO" id="GO:0031177">
    <property type="term" value="F:phosphopantetheine binding"/>
    <property type="evidence" value="ECO:0007669"/>
    <property type="project" value="InterPro"/>
</dbReference>
<feature type="domain" description="Carrier" evidence="4">
    <location>
        <begin position="40"/>
        <end position="115"/>
    </location>
</feature>
<dbReference type="Pfam" id="PF00550">
    <property type="entry name" value="PP-binding"/>
    <property type="match status" value="1"/>
</dbReference>
<keyword evidence="3" id="KW-0597">Phosphoprotein</keyword>
<keyword evidence="2" id="KW-0596">Phosphopantetheine</keyword>
<dbReference type="PANTHER" id="PTHR45527:SF1">
    <property type="entry name" value="FATTY ACID SYNTHASE"/>
    <property type="match status" value="1"/>
</dbReference>
<dbReference type="GO" id="GO:0044550">
    <property type="term" value="P:secondary metabolite biosynthetic process"/>
    <property type="evidence" value="ECO:0007669"/>
    <property type="project" value="TreeGrafter"/>
</dbReference>
<dbReference type="AlphaFoldDB" id="I4FSU3"/>
<dbReference type="SMART" id="SM00823">
    <property type="entry name" value="PKS_PP"/>
    <property type="match status" value="1"/>
</dbReference>
<comment type="caution">
    <text evidence="5">The sequence shown here is derived from an EMBL/GenBank/DDBJ whole genome shotgun (WGS) entry which is preliminary data.</text>
</comment>
<sequence length="117" mass="13330">MQPSFLMRLEAFPLLPNGKIHRLALPKPEENITDSTNQVPDFNPQEALLASLWGELLEAEVSNSNQSFFELGGNSLKAMRLVSQIRNQFGVSLRLREIFTHNTLKEQAVLIQSRQKR</sequence>
<dbReference type="InterPro" id="IPR006162">
    <property type="entry name" value="Ppantetheine_attach_site"/>
</dbReference>
<evidence type="ECO:0000256" key="1">
    <source>
        <dbReference type="ARBA" id="ARBA00001957"/>
    </source>
</evidence>
<protein>
    <recommendedName>
        <fullName evidence="4">Carrier domain-containing protein</fullName>
    </recommendedName>
</protein>
<proteinExistence type="predicted"/>
<dbReference type="InterPro" id="IPR009081">
    <property type="entry name" value="PP-bd_ACP"/>
</dbReference>
<evidence type="ECO:0000313" key="6">
    <source>
        <dbReference type="Proteomes" id="UP000003172"/>
    </source>
</evidence>
<dbReference type="PANTHER" id="PTHR45527">
    <property type="entry name" value="NONRIBOSOMAL PEPTIDE SYNTHETASE"/>
    <property type="match status" value="1"/>
</dbReference>
<evidence type="ECO:0000313" key="5">
    <source>
        <dbReference type="EMBL" id="CCH98718.1"/>
    </source>
</evidence>
<dbReference type="HOGENOM" id="CLU_2082084_0_0_3"/>
<reference evidence="5 6" key="1">
    <citation type="submission" date="2012-04" db="EMBL/GenBank/DDBJ databases">
        <authorList>
            <person name="Genoscope - CEA"/>
        </authorList>
    </citation>
    <scope>NUCLEOTIDE SEQUENCE [LARGE SCALE GENOMIC DNA]</scope>
    <source>
        <strain evidence="5 6">9717</strain>
    </source>
</reference>
<dbReference type="Gene3D" id="1.10.1200.10">
    <property type="entry name" value="ACP-like"/>
    <property type="match status" value="1"/>
</dbReference>
<dbReference type="GO" id="GO:0043041">
    <property type="term" value="P:amino acid activation for nonribosomal peptide biosynthetic process"/>
    <property type="evidence" value="ECO:0007669"/>
    <property type="project" value="TreeGrafter"/>
</dbReference>
<organism evidence="5 6">
    <name type="scientific">Microcystis aeruginosa PCC 9717</name>
    <dbReference type="NCBI Taxonomy" id="1160286"/>
    <lineage>
        <taxon>Bacteria</taxon>
        <taxon>Bacillati</taxon>
        <taxon>Cyanobacteriota</taxon>
        <taxon>Cyanophyceae</taxon>
        <taxon>Oscillatoriophycideae</taxon>
        <taxon>Chroococcales</taxon>
        <taxon>Microcystaceae</taxon>
        <taxon>Microcystis</taxon>
    </lineage>
</organism>
<name>I4FSU3_MICAE</name>
<accession>I4FSU3</accession>
<dbReference type="PROSITE" id="PS00012">
    <property type="entry name" value="PHOSPHOPANTETHEINE"/>
    <property type="match status" value="1"/>
</dbReference>
<comment type="cofactor">
    <cofactor evidence="1">
        <name>pantetheine 4'-phosphate</name>
        <dbReference type="ChEBI" id="CHEBI:47942"/>
    </cofactor>
</comment>
<dbReference type="GO" id="GO:0005737">
    <property type="term" value="C:cytoplasm"/>
    <property type="evidence" value="ECO:0007669"/>
    <property type="project" value="TreeGrafter"/>
</dbReference>
<dbReference type="FunFam" id="1.10.1200.10:FF:000005">
    <property type="entry name" value="Nonribosomal peptide synthetase 1"/>
    <property type="match status" value="1"/>
</dbReference>
<evidence type="ECO:0000259" key="4">
    <source>
        <dbReference type="PROSITE" id="PS50075"/>
    </source>
</evidence>
<dbReference type="SUPFAM" id="SSF47336">
    <property type="entry name" value="ACP-like"/>
    <property type="match status" value="1"/>
</dbReference>
<dbReference type="Proteomes" id="UP000003172">
    <property type="component" value="Unassembled WGS sequence"/>
</dbReference>
<dbReference type="SUPFAM" id="SSF56801">
    <property type="entry name" value="Acetyl-CoA synthetase-like"/>
    <property type="match status" value="1"/>
</dbReference>
<dbReference type="EMBL" id="CAII01000470">
    <property type="protein sequence ID" value="CCH98718.1"/>
    <property type="molecule type" value="Genomic_DNA"/>
</dbReference>
<dbReference type="InterPro" id="IPR020806">
    <property type="entry name" value="PKS_PP-bd"/>
</dbReference>
<dbReference type="InterPro" id="IPR036736">
    <property type="entry name" value="ACP-like_sf"/>
</dbReference>
<dbReference type="PROSITE" id="PS50075">
    <property type="entry name" value="CARRIER"/>
    <property type="match status" value="1"/>
</dbReference>
<evidence type="ECO:0000256" key="2">
    <source>
        <dbReference type="ARBA" id="ARBA00022450"/>
    </source>
</evidence>
<evidence type="ECO:0000256" key="3">
    <source>
        <dbReference type="ARBA" id="ARBA00022553"/>
    </source>
</evidence>